<accession>F0RLB5</accession>
<dbReference type="InterPro" id="IPR052526">
    <property type="entry name" value="HTH-type_Bedaq_tolerance"/>
</dbReference>
<dbReference type="KEGG" id="dpt:Deipr_0659"/>
<dbReference type="SUPFAM" id="SSF46785">
    <property type="entry name" value="Winged helix' DNA-binding domain"/>
    <property type="match status" value="1"/>
</dbReference>
<dbReference type="Gene3D" id="1.10.10.10">
    <property type="entry name" value="Winged helix-like DNA-binding domain superfamily/Winged helix DNA-binding domain"/>
    <property type="match status" value="1"/>
</dbReference>
<reference evidence="2 3" key="2">
    <citation type="journal article" date="2012" name="Stand. Genomic Sci.">
        <title>Complete genome sequence of the orange-red pigmented, radioresistant Deinococcus proteolyticus type strain (MRP(T)).</title>
        <authorList>
            <person name="Copeland A."/>
            <person name="Zeytun A."/>
            <person name="Yassawong M."/>
            <person name="Nolan M."/>
            <person name="Lucas S."/>
            <person name="Hammon N."/>
            <person name="Deshpande S."/>
            <person name="Cheng J.F."/>
            <person name="Han C."/>
            <person name="Tapia R."/>
            <person name="Goodwin L.A."/>
            <person name="Pitluck S."/>
            <person name="Mavromatis K."/>
            <person name="Liolios K."/>
            <person name="Pagani I."/>
            <person name="Ivanova N."/>
            <person name="Mikhailova N."/>
            <person name="Pati A."/>
            <person name="Chen A."/>
            <person name="Palaniappan K."/>
            <person name="Land M."/>
            <person name="Hauser L."/>
            <person name="Jeffries C.D."/>
            <person name="Brambilla E.M."/>
            <person name="Rohde M."/>
            <person name="Sikorski J."/>
            <person name="Pukall R."/>
            <person name="Goker M."/>
            <person name="Detter J.C."/>
            <person name="Woyke T."/>
            <person name="Bristow J."/>
            <person name="Eisen J.A."/>
            <person name="Markowitz V."/>
            <person name="Hugenholtz P."/>
            <person name="Kyrpides N.C."/>
            <person name="Klenk H.P."/>
            <person name="Lapidus A."/>
        </authorList>
    </citation>
    <scope>NUCLEOTIDE SEQUENCE [LARGE SCALE GENOMIC DNA]</scope>
    <source>
        <strain evidence="3">ATCC 35074 / DSM 20540 / JCM 6276 / NBRC 101906 / NCIMB 13154 / VKM Ac-1939 / CCM 2703 / MRP</strain>
    </source>
</reference>
<dbReference type="RefSeq" id="WP_013614428.1">
    <property type="nucleotide sequence ID" value="NC_015161.1"/>
</dbReference>
<dbReference type="SMART" id="SM00347">
    <property type="entry name" value="HTH_MARR"/>
    <property type="match status" value="1"/>
</dbReference>
<feature type="domain" description="HTH marR-type" evidence="1">
    <location>
        <begin position="10"/>
        <end position="144"/>
    </location>
</feature>
<keyword evidence="3" id="KW-1185">Reference proteome</keyword>
<dbReference type="InterPro" id="IPR000835">
    <property type="entry name" value="HTH_MarR-typ"/>
</dbReference>
<reference evidence="3" key="1">
    <citation type="submission" date="2011-02" db="EMBL/GenBank/DDBJ databases">
        <title>The complete sequence of chromosome of Deinococcus proteolyticus DSM 20540.</title>
        <authorList>
            <consortium name="US DOE Joint Genome Institute (JGI-PGF)"/>
            <person name="Lucas S."/>
            <person name="Copeland A."/>
            <person name="Lapidus A."/>
            <person name="Bruce D."/>
            <person name="Goodwin L."/>
            <person name="Pitluck S."/>
            <person name="Kyrpides N."/>
            <person name="Mavromatis K."/>
            <person name="Pagani I."/>
            <person name="Ivanova N."/>
            <person name="Ovchinnikova G."/>
            <person name="Zeytun A."/>
            <person name="Detter J.C."/>
            <person name="Han C."/>
            <person name="Land M."/>
            <person name="Hauser L."/>
            <person name="Markowitz V."/>
            <person name="Cheng J.-F."/>
            <person name="Hugenholtz P."/>
            <person name="Woyke T."/>
            <person name="Wu D."/>
            <person name="Pukall R."/>
            <person name="Steenblock K."/>
            <person name="Brambilla E."/>
            <person name="Klenk H.-P."/>
            <person name="Eisen J.A."/>
        </authorList>
    </citation>
    <scope>NUCLEOTIDE SEQUENCE [LARGE SCALE GENOMIC DNA]</scope>
    <source>
        <strain evidence="3">ATCC 35074 / DSM 20540 / JCM 6276 / NBRC 101906 / NCIMB 13154 / VKM Ac-1939 / CCM 2703 / MRP</strain>
    </source>
</reference>
<organism evidence="2 3">
    <name type="scientific">Deinococcus proteolyticus (strain ATCC 35074 / DSM 20540 / JCM 6276 / NBRC 101906 / NCIMB 13154 / VKM Ac-1939 / CCM 2703 / MRP)</name>
    <dbReference type="NCBI Taxonomy" id="693977"/>
    <lineage>
        <taxon>Bacteria</taxon>
        <taxon>Thermotogati</taxon>
        <taxon>Deinococcota</taxon>
        <taxon>Deinococci</taxon>
        <taxon>Deinococcales</taxon>
        <taxon>Deinococcaceae</taxon>
        <taxon>Deinococcus</taxon>
    </lineage>
</organism>
<dbReference type="HOGENOM" id="CLU_083287_15_1_0"/>
<dbReference type="PANTHER" id="PTHR39515:SF2">
    <property type="entry name" value="HTH-TYPE TRANSCRIPTIONAL REGULATOR RV0880"/>
    <property type="match status" value="1"/>
</dbReference>
<dbReference type="EMBL" id="CP002536">
    <property type="protein sequence ID" value="ADY25819.1"/>
    <property type="molecule type" value="Genomic_DNA"/>
</dbReference>
<dbReference type="InterPro" id="IPR036390">
    <property type="entry name" value="WH_DNA-bd_sf"/>
</dbReference>
<dbReference type="eggNOG" id="COG1846">
    <property type="taxonomic scope" value="Bacteria"/>
</dbReference>
<dbReference type="PANTHER" id="PTHR39515">
    <property type="entry name" value="CONSERVED PROTEIN"/>
    <property type="match status" value="1"/>
</dbReference>
<evidence type="ECO:0000313" key="3">
    <source>
        <dbReference type="Proteomes" id="UP000007718"/>
    </source>
</evidence>
<evidence type="ECO:0000313" key="2">
    <source>
        <dbReference type="EMBL" id="ADY25819.1"/>
    </source>
</evidence>
<dbReference type="STRING" id="693977.Deipr_0659"/>
<dbReference type="PROSITE" id="PS50995">
    <property type="entry name" value="HTH_MARR_2"/>
    <property type="match status" value="1"/>
</dbReference>
<dbReference type="AlphaFoldDB" id="F0RLB5"/>
<gene>
    <name evidence="2" type="ordered locus">Deipr_0659</name>
</gene>
<dbReference type="OrthoDB" id="511972at2"/>
<protein>
    <submittedName>
        <fullName evidence="2">Regulatory protein MarR</fullName>
    </submittedName>
</protein>
<dbReference type="GO" id="GO:0003700">
    <property type="term" value="F:DNA-binding transcription factor activity"/>
    <property type="evidence" value="ECO:0007669"/>
    <property type="project" value="InterPro"/>
</dbReference>
<name>F0RLB5_DEIPM</name>
<dbReference type="Proteomes" id="UP000007718">
    <property type="component" value="Chromosome"/>
</dbReference>
<proteinExistence type="predicted"/>
<dbReference type="InterPro" id="IPR036388">
    <property type="entry name" value="WH-like_DNA-bd_sf"/>
</dbReference>
<evidence type="ECO:0000259" key="1">
    <source>
        <dbReference type="PROSITE" id="PS50995"/>
    </source>
</evidence>
<dbReference type="Pfam" id="PF12802">
    <property type="entry name" value="MarR_2"/>
    <property type="match status" value="1"/>
</dbReference>
<sequence>MSPQPDALDTPMLADELMTITWALARQLRLAGNQESELSLTQWAVLSHLERQPAMTSAELARAELVTPQSMNTAVHQLRELALVQTQPVQGDGRRIALTLTEAGAKALAELRERRAAWLVRFLDAELSETERADLYAALQTLRRAGQTARVRAHGLSGPGTPQ</sequence>